<dbReference type="RefSeq" id="WP_189411205.1">
    <property type="nucleotide sequence ID" value="NZ_BMYJ01000004.1"/>
</dbReference>
<dbReference type="PROSITE" id="PS50035">
    <property type="entry name" value="PLD"/>
    <property type="match status" value="2"/>
</dbReference>
<evidence type="ECO:0000256" key="3">
    <source>
        <dbReference type="ARBA" id="ARBA00018392"/>
    </source>
</evidence>
<sequence length="517" mass="58388">MPFSAFQPHAPTRILLTAAEAYPALEQLFLSARQEIWASFLVFDLTTELRSTEGRRVGQTWFDLMVHTLRRGVAVHMVISDFDPIVRPDLHRNSWRSARMFWSAAEMAGPAAKLDMKVALHPSETGLLPRLAVWPLAMHKVHCLAKGLNAKEPALRANALRDMPLARKALTERADGTLRPRWAQLPRLYPGVHHQKLAVFDRARLYIGGLDLDERRYDTPDHKRPGSDTWHDVQLISEGPVVAEAQAHLESFLAVTAGQTPPPRQRRFLRTLSRQRRLQLPFFGPRPVLQEIATAHEALTARAERLIYVESQYFRDTDYAHYLAAAAIRNPRLTMILTLPAAPEEVAFEKARGLDDRYGEYLQARALRILQKGFGPRLFVGGAAQPRRTLEKGRAQMLGAPLVYIHAKVSIFDGRSAIVSSANMNGRSLRWDTEAGVFLNKAAEVADLHRRILGHWLPKDAGEAYFKLETAQQAWAQLALSNARKPAEQRRGFILPYDIRIAEKFGQMLPGIPEEMC</sequence>
<keyword evidence="4" id="KW-0964">Secreted</keyword>
<dbReference type="SUPFAM" id="SSF56024">
    <property type="entry name" value="Phospholipase D/nuclease"/>
    <property type="match status" value="2"/>
</dbReference>
<comment type="function">
    <text evidence="1">Could be a virulence factor.</text>
</comment>
<proteinExistence type="predicted"/>
<evidence type="ECO:0000313" key="8">
    <source>
        <dbReference type="Proteomes" id="UP000638981"/>
    </source>
</evidence>
<dbReference type="Pfam" id="PF13091">
    <property type="entry name" value="PLDc_2"/>
    <property type="match status" value="1"/>
</dbReference>
<feature type="domain" description="PLD phosphodiesterase" evidence="6">
    <location>
        <begin position="189"/>
        <end position="216"/>
    </location>
</feature>
<reference evidence="7" key="2">
    <citation type="submission" date="2020-09" db="EMBL/GenBank/DDBJ databases">
        <authorList>
            <person name="Sun Q."/>
            <person name="Kim S."/>
        </authorList>
    </citation>
    <scope>NUCLEOTIDE SEQUENCE</scope>
    <source>
        <strain evidence="7">KCTC 23310</strain>
    </source>
</reference>
<protein>
    <recommendedName>
        <fullName evidence="3">Phospholipase D</fullName>
    </recommendedName>
    <alternativeName>
        <fullName evidence="5">Choline phosphatase</fullName>
    </alternativeName>
</protein>
<dbReference type="InterPro" id="IPR001736">
    <property type="entry name" value="PLipase_D/transphosphatidylase"/>
</dbReference>
<evidence type="ECO:0000313" key="7">
    <source>
        <dbReference type="EMBL" id="GHC54682.1"/>
    </source>
</evidence>
<dbReference type="Proteomes" id="UP000638981">
    <property type="component" value="Unassembled WGS sequence"/>
</dbReference>
<feature type="domain" description="PLD phosphodiesterase" evidence="6">
    <location>
        <begin position="401"/>
        <end position="428"/>
    </location>
</feature>
<evidence type="ECO:0000256" key="1">
    <source>
        <dbReference type="ARBA" id="ARBA00003145"/>
    </source>
</evidence>
<comment type="subcellular location">
    <subcellularLocation>
        <location evidence="2">Secreted</location>
    </subcellularLocation>
</comment>
<dbReference type="Pfam" id="PF00614">
    <property type="entry name" value="PLDc"/>
    <property type="match status" value="1"/>
</dbReference>
<accession>A0A918TPY6</accession>
<organism evidence="7 8">
    <name type="scientific">Neogemmobacter tilapiae</name>
    <dbReference type="NCBI Taxonomy" id="875041"/>
    <lineage>
        <taxon>Bacteria</taxon>
        <taxon>Pseudomonadati</taxon>
        <taxon>Pseudomonadota</taxon>
        <taxon>Alphaproteobacteria</taxon>
        <taxon>Rhodobacterales</taxon>
        <taxon>Paracoccaceae</taxon>
        <taxon>Neogemmobacter</taxon>
    </lineage>
</organism>
<dbReference type="GO" id="GO:0032049">
    <property type="term" value="P:cardiolipin biosynthetic process"/>
    <property type="evidence" value="ECO:0007669"/>
    <property type="project" value="UniProtKB-ARBA"/>
</dbReference>
<dbReference type="PANTHER" id="PTHR21248:SF12">
    <property type="entry name" value="CARDIOLIPIN SYNTHASE C"/>
    <property type="match status" value="1"/>
</dbReference>
<keyword evidence="8" id="KW-1185">Reference proteome</keyword>
<evidence type="ECO:0000256" key="5">
    <source>
        <dbReference type="ARBA" id="ARBA00029594"/>
    </source>
</evidence>
<dbReference type="PANTHER" id="PTHR21248">
    <property type="entry name" value="CARDIOLIPIN SYNTHASE"/>
    <property type="match status" value="1"/>
</dbReference>
<dbReference type="Gene3D" id="3.30.870.10">
    <property type="entry name" value="Endonuclease Chain A"/>
    <property type="match status" value="2"/>
</dbReference>
<evidence type="ECO:0000259" key="6">
    <source>
        <dbReference type="PROSITE" id="PS50035"/>
    </source>
</evidence>
<dbReference type="GO" id="GO:0005576">
    <property type="term" value="C:extracellular region"/>
    <property type="evidence" value="ECO:0007669"/>
    <property type="project" value="UniProtKB-SubCell"/>
</dbReference>
<evidence type="ECO:0000256" key="4">
    <source>
        <dbReference type="ARBA" id="ARBA00022525"/>
    </source>
</evidence>
<dbReference type="GO" id="GO:0030572">
    <property type="term" value="F:phosphatidyltransferase activity"/>
    <property type="evidence" value="ECO:0007669"/>
    <property type="project" value="UniProtKB-ARBA"/>
</dbReference>
<name>A0A918TPY6_9RHOB</name>
<gene>
    <name evidence="7" type="ORF">GCM10007315_17060</name>
</gene>
<comment type="caution">
    <text evidence="7">The sequence shown here is derived from an EMBL/GenBank/DDBJ whole genome shotgun (WGS) entry which is preliminary data.</text>
</comment>
<dbReference type="EMBL" id="BMYJ01000004">
    <property type="protein sequence ID" value="GHC54682.1"/>
    <property type="molecule type" value="Genomic_DNA"/>
</dbReference>
<dbReference type="AlphaFoldDB" id="A0A918TPY6"/>
<reference evidence="7" key="1">
    <citation type="journal article" date="2014" name="Int. J. Syst. Evol. Microbiol.">
        <title>Complete genome sequence of Corynebacterium casei LMG S-19264T (=DSM 44701T), isolated from a smear-ripened cheese.</title>
        <authorList>
            <consortium name="US DOE Joint Genome Institute (JGI-PGF)"/>
            <person name="Walter F."/>
            <person name="Albersmeier A."/>
            <person name="Kalinowski J."/>
            <person name="Ruckert C."/>
        </authorList>
    </citation>
    <scope>NUCLEOTIDE SEQUENCE</scope>
    <source>
        <strain evidence="7">KCTC 23310</strain>
    </source>
</reference>
<dbReference type="CDD" id="cd09105">
    <property type="entry name" value="PLDc_vPLD1_2_like_2"/>
    <property type="match status" value="1"/>
</dbReference>
<dbReference type="SMART" id="SM00155">
    <property type="entry name" value="PLDc"/>
    <property type="match status" value="2"/>
</dbReference>
<evidence type="ECO:0000256" key="2">
    <source>
        <dbReference type="ARBA" id="ARBA00004613"/>
    </source>
</evidence>
<dbReference type="InterPro" id="IPR025202">
    <property type="entry name" value="PLD-like_dom"/>
</dbReference>